<dbReference type="PROSITE" id="PS51404">
    <property type="entry name" value="DYP_PEROXIDASE"/>
    <property type="match status" value="1"/>
</dbReference>
<feature type="domain" description="DyP dimeric alpha+beta barrel" evidence="10">
    <location>
        <begin position="27"/>
        <end position="196"/>
    </location>
</feature>
<evidence type="ECO:0000259" key="9">
    <source>
        <dbReference type="Pfam" id="PF20628"/>
    </source>
</evidence>
<keyword evidence="6" id="KW-0560">Oxidoreductase</keyword>
<dbReference type="InterPro" id="IPR006314">
    <property type="entry name" value="Dyp_peroxidase"/>
</dbReference>
<comment type="similarity">
    <text evidence="8">Belongs to the DyP-type peroxidase family.</text>
</comment>
<evidence type="ECO:0000256" key="7">
    <source>
        <dbReference type="ARBA" id="ARBA00023004"/>
    </source>
</evidence>
<dbReference type="GO" id="GO:0005829">
    <property type="term" value="C:cytosol"/>
    <property type="evidence" value="ECO:0007669"/>
    <property type="project" value="TreeGrafter"/>
</dbReference>
<dbReference type="InterPro" id="IPR049509">
    <property type="entry name" value="DyP_N"/>
</dbReference>
<evidence type="ECO:0000256" key="8">
    <source>
        <dbReference type="ARBA" id="ARBA00025737"/>
    </source>
</evidence>
<dbReference type="PANTHER" id="PTHR30521">
    <property type="entry name" value="DEFERROCHELATASE/PEROXIDASE"/>
    <property type="match status" value="1"/>
</dbReference>
<dbReference type="PANTHER" id="PTHR30521:SF4">
    <property type="entry name" value="DEFERROCHELATASE"/>
    <property type="match status" value="1"/>
</dbReference>
<keyword evidence="7" id="KW-0408">Iron</keyword>
<dbReference type="SUPFAM" id="SSF54909">
    <property type="entry name" value="Dimeric alpha+beta barrel"/>
    <property type="match status" value="1"/>
</dbReference>
<dbReference type="STRING" id="1893.SAMN02787144_100623"/>
<dbReference type="InterPro" id="IPR011008">
    <property type="entry name" value="Dimeric_a/b-barrel"/>
</dbReference>
<protein>
    <submittedName>
        <fullName evidence="11">Dyp-type peroxidase family</fullName>
    </submittedName>
</protein>
<evidence type="ECO:0000256" key="4">
    <source>
        <dbReference type="ARBA" id="ARBA00022723"/>
    </source>
</evidence>
<dbReference type="Proteomes" id="UP000181909">
    <property type="component" value="Unassembled WGS sequence"/>
</dbReference>
<dbReference type="Pfam" id="PF21105">
    <property type="entry name" value="DyP_N"/>
    <property type="match status" value="1"/>
</dbReference>
<proteinExistence type="inferred from homology"/>
<dbReference type="InterPro" id="IPR048328">
    <property type="entry name" value="Dyp_perox_C"/>
</dbReference>
<keyword evidence="3" id="KW-0349">Heme</keyword>
<gene>
    <name evidence="11" type="ORF">SAMN02787144_100623</name>
</gene>
<dbReference type="RefSeq" id="WP_218172420.1">
    <property type="nucleotide sequence ID" value="NZ_CP108277.1"/>
</dbReference>
<dbReference type="AlphaFoldDB" id="A0A1K1ZP13"/>
<dbReference type="NCBIfam" id="TIGR01413">
    <property type="entry name" value="Dyp_perox_fam"/>
    <property type="match status" value="1"/>
</dbReference>
<organism evidence="11 12">
    <name type="scientific">Streptomyces atratus</name>
    <dbReference type="NCBI Taxonomy" id="1893"/>
    <lineage>
        <taxon>Bacteria</taxon>
        <taxon>Bacillati</taxon>
        <taxon>Actinomycetota</taxon>
        <taxon>Actinomycetes</taxon>
        <taxon>Kitasatosporales</taxon>
        <taxon>Streptomycetaceae</taxon>
        <taxon>Streptomyces</taxon>
    </lineage>
</organism>
<dbReference type="GO" id="GO:0004601">
    <property type="term" value="F:peroxidase activity"/>
    <property type="evidence" value="ECO:0007669"/>
    <property type="project" value="UniProtKB-KW"/>
</dbReference>
<sequence>MTTTPIRPTAVPSIEQLPQPELRGSTDIQGNILAAFNKDFMDFRYLRFPDAAKGRGWLSAILNTVATTNETEDFNEQFSLARRAFGRDPSITTVRCGVSLTFEGLMMIANKPDQIKKDLSTFTSFCAGAAARAEDLGDTGESDPRTWLFGAGTGDKVVHAVLIVAADTEALLKEKLKNLDTVEQTHQITRVHVDEGRTLTGDLNGHEHFGYKDGISQPGVKDFHREDAGRKGFRDNHAGTELIEPGEFVFGHKSEQGDRKAPAWMKNGSLQVVRRLRQDVAGWNKAVVDGVKNFTGNMDANRLGACLVGRAKDGTPLAPPCSAVTGLGSDRNDFDYANDPIGRHTPWAAHIRRTHPRVFAGIVDKKPRSHRLMRRGIPYGPEFKGGPDDGKDRGLMFVCYGTSLEEQFELVQRHWSNDDTFTPGESRSDQVVANGFDKVTGLAGKASVELADGTLGTIDMKRFVRTTGALYAFTPSISTLRLLAEGEDLPNKPVGS</sequence>
<feature type="domain" description="Dyp-type peroxidase C-terminal" evidence="9">
    <location>
        <begin position="260"/>
        <end position="417"/>
    </location>
</feature>
<accession>A0A1K1ZP13</accession>
<evidence type="ECO:0000313" key="12">
    <source>
        <dbReference type="Proteomes" id="UP000181909"/>
    </source>
</evidence>
<dbReference type="Pfam" id="PF20628">
    <property type="entry name" value="Dyp_perox_C"/>
    <property type="match status" value="1"/>
</dbReference>
<comment type="cofactor">
    <cofactor evidence="1">
        <name>heme b</name>
        <dbReference type="ChEBI" id="CHEBI:60344"/>
    </cofactor>
</comment>
<evidence type="ECO:0000259" key="10">
    <source>
        <dbReference type="Pfam" id="PF21105"/>
    </source>
</evidence>
<evidence type="ECO:0000256" key="3">
    <source>
        <dbReference type="ARBA" id="ARBA00022617"/>
    </source>
</evidence>
<evidence type="ECO:0000256" key="2">
    <source>
        <dbReference type="ARBA" id="ARBA00022559"/>
    </source>
</evidence>
<dbReference type="GO" id="GO:0046872">
    <property type="term" value="F:metal ion binding"/>
    <property type="evidence" value="ECO:0007669"/>
    <property type="project" value="UniProtKB-KW"/>
</dbReference>
<dbReference type="GO" id="GO:0020037">
    <property type="term" value="F:heme binding"/>
    <property type="evidence" value="ECO:0007669"/>
    <property type="project" value="InterPro"/>
</dbReference>
<keyword evidence="4" id="KW-0479">Metal-binding</keyword>
<keyword evidence="5" id="KW-0732">Signal</keyword>
<name>A0A1K1ZP13_STRAR</name>
<dbReference type="EMBL" id="FPJO01000006">
    <property type="protein sequence ID" value="SFX75897.1"/>
    <property type="molecule type" value="Genomic_DNA"/>
</dbReference>
<evidence type="ECO:0000313" key="11">
    <source>
        <dbReference type="EMBL" id="SFX75897.1"/>
    </source>
</evidence>
<evidence type="ECO:0000256" key="1">
    <source>
        <dbReference type="ARBA" id="ARBA00001970"/>
    </source>
</evidence>
<evidence type="ECO:0000256" key="6">
    <source>
        <dbReference type="ARBA" id="ARBA00023002"/>
    </source>
</evidence>
<evidence type="ECO:0000256" key="5">
    <source>
        <dbReference type="ARBA" id="ARBA00022729"/>
    </source>
</evidence>
<keyword evidence="2 11" id="KW-0575">Peroxidase</keyword>
<reference evidence="11 12" key="1">
    <citation type="submission" date="2016-11" db="EMBL/GenBank/DDBJ databases">
        <authorList>
            <person name="Jaros S."/>
            <person name="Januszkiewicz K."/>
            <person name="Wedrychowicz H."/>
        </authorList>
    </citation>
    <scope>NUCLEOTIDE SEQUENCE [LARGE SCALE GENOMIC DNA]</scope>
    <source>
        <strain evidence="11 12">OK807</strain>
    </source>
</reference>